<reference evidence="4" key="2">
    <citation type="submission" date="2023-06" db="EMBL/GenBank/DDBJ databases">
        <authorList>
            <person name="Swenson N.G."/>
            <person name="Wegrzyn J.L."/>
            <person name="Mcevoy S.L."/>
        </authorList>
    </citation>
    <scope>NUCLEOTIDE SEQUENCE</scope>
    <source>
        <strain evidence="4">NS2018</strain>
        <tissue evidence="4">Leaf</tissue>
    </source>
</reference>
<dbReference type="InterPro" id="IPR036322">
    <property type="entry name" value="WD40_repeat_dom_sf"/>
</dbReference>
<dbReference type="Proteomes" id="UP001168877">
    <property type="component" value="Unassembled WGS sequence"/>
</dbReference>
<dbReference type="GO" id="GO:0005737">
    <property type="term" value="C:cytoplasm"/>
    <property type="evidence" value="ECO:0007669"/>
    <property type="project" value="TreeGrafter"/>
</dbReference>
<proteinExistence type="predicted"/>
<dbReference type="InterPro" id="IPR049916">
    <property type="entry name" value="WDR72-like"/>
</dbReference>
<dbReference type="InterPro" id="IPR001680">
    <property type="entry name" value="WD40_rpt"/>
</dbReference>
<dbReference type="InterPro" id="IPR016024">
    <property type="entry name" value="ARM-type_fold"/>
</dbReference>
<dbReference type="InterPro" id="IPR019775">
    <property type="entry name" value="WD40_repeat_CS"/>
</dbReference>
<dbReference type="Gene3D" id="2.130.10.10">
    <property type="entry name" value="YVTN repeat-like/Quinoprotein amine dehydrogenase"/>
    <property type="match status" value="2"/>
</dbReference>
<evidence type="ECO:0008006" key="6">
    <source>
        <dbReference type="Google" id="ProtNLM"/>
    </source>
</evidence>
<keyword evidence="2" id="KW-0677">Repeat</keyword>
<dbReference type="PROSITE" id="PS00678">
    <property type="entry name" value="WD_REPEATS_1"/>
    <property type="match status" value="1"/>
</dbReference>
<feature type="compositionally biased region" description="Polar residues" evidence="3">
    <location>
        <begin position="850"/>
        <end position="861"/>
    </location>
</feature>
<sequence>MKCRSVACIWSGTPPSHRVTATAALNHPPTLYTGGSDGSILWWTFSDSDLEIKPIAMLCGHAAPIADLGICYPVSGDGKAENFGNIGVNSSLDNGALISACTDGVLCVWSRSSGHCRRRRKLPPWVGSPSIICTLPSNPRYICIGCCFIDSIQLSDLHSLDSVEGDAVSMDKEVQNRKPTKCSVVVVDTYGLTIVQTIFHGNLSIGLLKYMAVVPLGEDREKHSALLVDSFGRLQLVPISKESHQNGEGGNGLHKSSSQQGVAISADELVEGEQYVSLETCGNIIALLLKDRCIFRLLGSGNTIGEISFVDDLFSLEEYSTHSHVTHSHVIGGLFLRSSNTEKTVNTKEALETFSEKFAVWNNRGSAVVYVISYMNDEFKCEPYCEIPSVSYPIDCRYSISFIQMNLYLLRIESVCFHVEEPAPWRPYVTIWSLQQKNNGHGKLCQWSRMVGEGFSFVDWIDNSTLFNEIEGFSSDKTNLTCWENTVPYSKNTDNIQADFESDGFVHREKVVSSSMVISENLYAPYAIVYGFFSGEIEVLRFDFFEGLDSPGASPRLRVESPVSRHSYSGHTGPVLCLAAHRMVGTAKGWSFNQVLISGSMDCTICIWDLCTGNLITIMHQHVAPVRQIILPPARTEHPWSDCFLSVGEDACISLSSLETLRVERMFPGHPSYPAKVVWDGPRGYIACLCRDASRTSDSVDVLFIWDVKTGARERVLRGTASHSMFDHFCKGISMNSSSGAVLNGNTSVSSLLLPIHEDGNFSQSHLHNFEKGATLSNIAEPSTSEAHVSKGHSGKLSPNTLFVLQSKKQPIKCSCPYPGIATFSFDLAALMFPCQKLDSTAKDSDKQENTNMKEQGTETPSPYRMTVDDGSVVHGISPDNVEDHDWIKSLEEFLLRFSMSFLHLWSVDSELDKLLISDMKLKRPENFIVASGLQGEKGSLTLTFPGVKAILELWKSSSEFCAMRSLTMVSLAQRMVSLCHSTSAASSALSAFYTRNFADRVPDIKPPLLQLLVSFWQNESEHVRMAARSLFHCAASRAIPLPLCSRKAAGNAKFVRSLSTTENDEHEIAKIELTSRDGSDSEWSPETQGISQVEEINVLAWLESFEVQDWISCVGGTSQDAMTSHIIVAAALSIWYPSLVKPTLATLVVHPLMKLVMAINEKYSSTAAELLAEGMESTWMICIGSEIHRLIGDIFFQIECVSSPSPNTIGEHAVPASIRETLVGTLLPSLAMADILGFLTVVESQIWSTASDSPVHLVSLKTIIRVVRGSPRSLAQYLDKVVNFILQTIDPGNSVMRKTCLQSSMAALKEVVRVFPMVALNDTSTKLAVGDVMGEINNPSIRVYDMQSVTKIKVLDASGPPGLPSLLSGASETMVTTAISALSFSPDGEGLVAFSEHGLMIRWWSLGSLWWEKLSRNFVPVQCTKLIFVPPSEGFSPKSYRSSVMANIMGYDGQGNLQENASCLSYADSLKLVIHNLDLSYRLEWVSERKVLLKRNGLELGTFQL</sequence>
<gene>
    <name evidence="4" type="ORF">LWI29_031777</name>
</gene>
<dbReference type="Pfam" id="PF00400">
    <property type="entry name" value="WD40"/>
    <property type="match status" value="1"/>
</dbReference>
<name>A0AA39VRU5_ACESA</name>
<dbReference type="PANTHER" id="PTHR44099:SF4">
    <property type="entry name" value="RABCONNECTIN-3B, ISOFORM A"/>
    <property type="match status" value="1"/>
</dbReference>
<evidence type="ECO:0000256" key="1">
    <source>
        <dbReference type="ARBA" id="ARBA00022574"/>
    </source>
</evidence>
<evidence type="ECO:0000256" key="3">
    <source>
        <dbReference type="SAM" id="MobiDB-lite"/>
    </source>
</evidence>
<organism evidence="4 5">
    <name type="scientific">Acer saccharum</name>
    <name type="common">Sugar maple</name>
    <dbReference type="NCBI Taxonomy" id="4024"/>
    <lineage>
        <taxon>Eukaryota</taxon>
        <taxon>Viridiplantae</taxon>
        <taxon>Streptophyta</taxon>
        <taxon>Embryophyta</taxon>
        <taxon>Tracheophyta</taxon>
        <taxon>Spermatophyta</taxon>
        <taxon>Magnoliopsida</taxon>
        <taxon>eudicotyledons</taxon>
        <taxon>Gunneridae</taxon>
        <taxon>Pentapetalae</taxon>
        <taxon>rosids</taxon>
        <taxon>malvids</taxon>
        <taxon>Sapindales</taxon>
        <taxon>Sapindaceae</taxon>
        <taxon>Hippocastanoideae</taxon>
        <taxon>Acereae</taxon>
        <taxon>Acer</taxon>
    </lineage>
</organism>
<feature type="region of interest" description="Disordered" evidence="3">
    <location>
        <begin position="842"/>
        <end position="866"/>
    </location>
</feature>
<keyword evidence="5" id="KW-1185">Reference proteome</keyword>
<dbReference type="SMART" id="SM00320">
    <property type="entry name" value="WD40"/>
    <property type="match status" value="5"/>
</dbReference>
<reference evidence="4" key="1">
    <citation type="journal article" date="2022" name="Plant J.">
        <title>Strategies of tolerance reflected in two North American maple genomes.</title>
        <authorList>
            <person name="McEvoy S.L."/>
            <person name="Sezen U.U."/>
            <person name="Trouern-Trend A."/>
            <person name="McMahon S.M."/>
            <person name="Schaberg P.G."/>
            <person name="Yang J."/>
            <person name="Wegrzyn J.L."/>
            <person name="Swenson N.G."/>
        </authorList>
    </citation>
    <scope>NUCLEOTIDE SEQUENCE</scope>
    <source>
        <strain evidence="4">NS2018</strain>
    </source>
</reference>
<accession>A0AA39VRU5</accession>
<dbReference type="EMBL" id="JAUESC010000382">
    <property type="protein sequence ID" value="KAK0587953.1"/>
    <property type="molecule type" value="Genomic_DNA"/>
</dbReference>
<evidence type="ECO:0000313" key="4">
    <source>
        <dbReference type="EMBL" id="KAK0587953.1"/>
    </source>
</evidence>
<comment type="caution">
    <text evidence="4">The sequence shown here is derived from an EMBL/GenBank/DDBJ whole genome shotgun (WGS) entry which is preliminary data.</text>
</comment>
<evidence type="ECO:0000256" key="2">
    <source>
        <dbReference type="ARBA" id="ARBA00022737"/>
    </source>
</evidence>
<evidence type="ECO:0000313" key="5">
    <source>
        <dbReference type="Proteomes" id="UP001168877"/>
    </source>
</evidence>
<protein>
    <recommendedName>
        <fullName evidence="6">Transducin/WD40 repeat-like superfamily protein</fullName>
    </recommendedName>
</protein>
<dbReference type="InterPro" id="IPR015943">
    <property type="entry name" value="WD40/YVTN_repeat-like_dom_sf"/>
</dbReference>
<dbReference type="SUPFAM" id="SSF50978">
    <property type="entry name" value="WD40 repeat-like"/>
    <property type="match status" value="2"/>
</dbReference>
<dbReference type="PANTHER" id="PTHR44099">
    <property type="entry name" value="RABCONNECTIN-3B, ISOFORM A"/>
    <property type="match status" value="1"/>
</dbReference>
<dbReference type="SUPFAM" id="SSF48371">
    <property type="entry name" value="ARM repeat"/>
    <property type="match status" value="1"/>
</dbReference>
<keyword evidence="1" id="KW-0853">WD repeat</keyword>